<proteinExistence type="predicted"/>
<dbReference type="AlphaFoldDB" id="A0A4R3MVR2"/>
<comment type="caution">
    <text evidence="1">The sequence shown here is derived from an EMBL/GenBank/DDBJ whole genome shotgun (WGS) entry which is preliminary data.</text>
</comment>
<sequence>MENKYQELHDWVASMIRGDLGYVYIRLYANAPERIRDMAINHFGKKTVFLPPMEVRPRAA</sequence>
<dbReference type="EMBL" id="SMAO01000011">
    <property type="protein sequence ID" value="TCT18813.1"/>
    <property type="molecule type" value="Genomic_DNA"/>
</dbReference>
<gene>
    <name evidence="1" type="ORF">EDC35_11112</name>
</gene>
<evidence type="ECO:0000313" key="1">
    <source>
        <dbReference type="EMBL" id="TCT18813.1"/>
    </source>
</evidence>
<keyword evidence="2" id="KW-1185">Reference proteome</keyword>
<protein>
    <submittedName>
        <fullName evidence="1">Uncharacterized protein</fullName>
    </submittedName>
</protein>
<organism evidence="1 2">
    <name type="scientific">Thiobaca trueperi</name>
    <dbReference type="NCBI Taxonomy" id="127458"/>
    <lineage>
        <taxon>Bacteria</taxon>
        <taxon>Pseudomonadati</taxon>
        <taxon>Pseudomonadota</taxon>
        <taxon>Gammaproteobacteria</taxon>
        <taxon>Chromatiales</taxon>
        <taxon>Chromatiaceae</taxon>
        <taxon>Thiobaca</taxon>
    </lineage>
</organism>
<dbReference type="RefSeq" id="WP_132978428.1">
    <property type="nucleotide sequence ID" value="NZ_SMAO01000011.1"/>
</dbReference>
<dbReference type="OrthoDB" id="5772732at2"/>
<name>A0A4R3MVR2_9GAMM</name>
<reference evidence="1 2" key="1">
    <citation type="submission" date="2019-03" db="EMBL/GenBank/DDBJ databases">
        <title>Genomic Encyclopedia of Type Strains, Phase IV (KMG-IV): sequencing the most valuable type-strain genomes for metagenomic binning, comparative biology and taxonomic classification.</title>
        <authorList>
            <person name="Goeker M."/>
        </authorList>
    </citation>
    <scope>NUCLEOTIDE SEQUENCE [LARGE SCALE GENOMIC DNA]</scope>
    <source>
        <strain evidence="1 2">DSM 13587</strain>
    </source>
</reference>
<accession>A0A4R3MVR2</accession>
<evidence type="ECO:0000313" key="2">
    <source>
        <dbReference type="Proteomes" id="UP000295717"/>
    </source>
</evidence>
<dbReference type="Proteomes" id="UP000295717">
    <property type="component" value="Unassembled WGS sequence"/>
</dbReference>